<dbReference type="Proteomes" id="UP001057402">
    <property type="component" value="Chromosome 4"/>
</dbReference>
<proteinExistence type="predicted"/>
<dbReference type="EMBL" id="CM042883">
    <property type="protein sequence ID" value="KAI4372251.1"/>
    <property type="molecule type" value="Genomic_DNA"/>
</dbReference>
<sequence>MPSSAPHLHPSRPGHPGEAPAAGFFEDVGEVVDGLTSCTESLGFESFDEWGVHERSKSDPGDGTGEHEPMPCTLWRKRRGKIERIRERKFPPPLTSLNDKGRPSYFLKPVRRDGRLEVSTGRLETLRASGIDGRLRLDFIKDPEFEADNRETTTDDVADEVYEAEKEEQMVVISTETLGRCHEAAVSASSRRHSYGRQGEHDLHVRRQRSVTIQ</sequence>
<accession>A0ACB9R1V8</accession>
<reference evidence="2" key="1">
    <citation type="journal article" date="2023" name="Front. Plant Sci.">
        <title>Chromosomal-level genome assembly of Melastoma candidum provides insights into trichome evolution.</title>
        <authorList>
            <person name="Zhong Y."/>
            <person name="Wu W."/>
            <person name="Sun C."/>
            <person name="Zou P."/>
            <person name="Liu Y."/>
            <person name="Dai S."/>
            <person name="Zhou R."/>
        </authorList>
    </citation>
    <scope>NUCLEOTIDE SEQUENCE [LARGE SCALE GENOMIC DNA]</scope>
</reference>
<protein>
    <submittedName>
        <fullName evidence="1">Uncharacterized protein</fullName>
    </submittedName>
</protein>
<evidence type="ECO:0000313" key="2">
    <source>
        <dbReference type="Proteomes" id="UP001057402"/>
    </source>
</evidence>
<comment type="caution">
    <text evidence="1">The sequence shown here is derived from an EMBL/GenBank/DDBJ whole genome shotgun (WGS) entry which is preliminary data.</text>
</comment>
<name>A0ACB9R1V8_9MYRT</name>
<gene>
    <name evidence="1" type="ORF">MLD38_010505</name>
</gene>
<keyword evidence="2" id="KW-1185">Reference proteome</keyword>
<evidence type="ECO:0000313" key="1">
    <source>
        <dbReference type="EMBL" id="KAI4372251.1"/>
    </source>
</evidence>
<organism evidence="1 2">
    <name type="scientific">Melastoma candidum</name>
    <dbReference type="NCBI Taxonomy" id="119954"/>
    <lineage>
        <taxon>Eukaryota</taxon>
        <taxon>Viridiplantae</taxon>
        <taxon>Streptophyta</taxon>
        <taxon>Embryophyta</taxon>
        <taxon>Tracheophyta</taxon>
        <taxon>Spermatophyta</taxon>
        <taxon>Magnoliopsida</taxon>
        <taxon>eudicotyledons</taxon>
        <taxon>Gunneridae</taxon>
        <taxon>Pentapetalae</taxon>
        <taxon>rosids</taxon>
        <taxon>malvids</taxon>
        <taxon>Myrtales</taxon>
        <taxon>Melastomataceae</taxon>
        <taxon>Melastomatoideae</taxon>
        <taxon>Melastomateae</taxon>
        <taxon>Melastoma</taxon>
    </lineage>
</organism>